<dbReference type="PANTHER" id="PTHR43166:SF4">
    <property type="entry name" value="PHOSPHONATES IMPORT ATP-BINDING PROTEIN PHNC"/>
    <property type="match status" value="1"/>
</dbReference>
<gene>
    <name evidence="3" type="ORF">S12H4_53873</name>
</gene>
<comment type="similarity">
    <text evidence="1">Belongs to the ABC transporter superfamily.</text>
</comment>
<proteinExistence type="inferred from homology"/>
<evidence type="ECO:0000256" key="1">
    <source>
        <dbReference type="ARBA" id="ARBA00005417"/>
    </source>
</evidence>
<accession>X1VFF4</accession>
<comment type="caution">
    <text evidence="3">The sequence shown here is derived from an EMBL/GenBank/DDBJ whole genome shotgun (WGS) entry which is preliminary data.</text>
</comment>
<organism evidence="3">
    <name type="scientific">marine sediment metagenome</name>
    <dbReference type="NCBI Taxonomy" id="412755"/>
    <lineage>
        <taxon>unclassified sequences</taxon>
        <taxon>metagenomes</taxon>
        <taxon>ecological metagenomes</taxon>
    </lineage>
</organism>
<evidence type="ECO:0000313" key="3">
    <source>
        <dbReference type="EMBL" id="GAJ05590.1"/>
    </source>
</evidence>
<dbReference type="AlphaFoldDB" id="X1VFF4"/>
<evidence type="ECO:0000256" key="2">
    <source>
        <dbReference type="ARBA" id="ARBA00022448"/>
    </source>
</evidence>
<evidence type="ECO:0008006" key="4">
    <source>
        <dbReference type="Google" id="ProtNLM"/>
    </source>
</evidence>
<feature type="non-terminal residue" evidence="3">
    <location>
        <position position="1"/>
    </location>
</feature>
<dbReference type="PANTHER" id="PTHR43166">
    <property type="entry name" value="AMINO ACID IMPORT ATP-BINDING PROTEIN"/>
    <property type="match status" value="1"/>
</dbReference>
<reference evidence="3" key="1">
    <citation type="journal article" date="2014" name="Front. Microbiol.">
        <title>High frequency of phylogenetically diverse reductive dehalogenase-homologous genes in deep subseafloor sedimentary metagenomes.</title>
        <authorList>
            <person name="Kawai M."/>
            <person name="Futagami T."/>
            <person name="Toyoda A."/>
            <person name="Takaki Y."/>
            <person name="Nishi S."/>
            <person name="Hori S."/>
            <person name="Arai W."/>
            <person name="Tsubouchi T."/>
            <person name="Morono Y."/>
            <person name="Uchiyama I."/>
            <person name="Ito T."/>
            <person name="Fujiyama A."/>
            <person name="Inagaki F."/>
            <person name="Takami H."/>
        </authorList>
    </citation>
    <scope>NUCLEOTIDE SEQUENCE</scope>
    <source>
        <strain evidence="3">Expedition CK06-06</strain>
    </source>
</reference>
<dbReference type="InterPro" id="IPR050086">
    <property type="entry name" value="MetN_ABC_transporter-like"/>
</dbReference>
<protein>
    <recommendedName>
        <fullName evidence="4">Amino acid ABC transporter ATP-binding protein</fullName>
    </recommendedName>
</protein>
<dbReference type="InterPro" id="IPR027417">
    <property type="entry name" value="P-loop_NTPase"/>
</dbReference>
<keyword evidence="2" id="KW-0813">Transport</keyword>
<name>X1VFF4_9ZZZZ</name>
<sequence>NLAQNWKMTMVVITHEMKFAHQVADRVIYIDQGQIIEIGETKTFFENPKEERTKKFLSKILL</sequence>
<dbReference type="EMBL" id="BARW01034362">
    <property type="protein sequence ID" value="GAJ05590.1"/>
    <property type="molecule type" value="Genomic_DNA"/>
</dbReference>
<dbReference type="SUPFAM" id="SSF52540">
    <property type="entry name" value="P-loop containing nucleoside triphosphate hydrolases"/>
    <property type="match status" value="1"/>
</dbReference>
<dbReference type="Gene3D" id="3.40.50.300">
    <property type="entry name" value="P-loop containing nucleotide triphosphate hydrolases"/>
    <property type="match status" value="1"/>
</dbReference>